<gene>
    <name evidence="13" type="ORF">SCD92_11230</name>
</gene>
<comment type="similarity">
    <text evidence="8 9">Belongs to the TonB-dependent receptor family.</text>
</comment>
<evidence type="ECO:0000256" key="3">
    <source>
        <dbReference type="ARBA" id="ARBA00022452"/>
    </source>
</evidence>
<evidence type="ECO:0000313" key="13">
    <source>
        <dbReference type="EMBL" id="MDX6849934.1"/>
    </source>
</evidence>
<keyword evidence="5 9" id="KW-0798">TonB box</keyword>
<evidence type="ECO:0000259" key="11">
    <source>
        <dbReference type="Pfam" id="PF00593"/>
    </source>
</evidence>
<keyword evidence="14" id="KW-1185">Reference proteome</keyword>
<evidence type="ECO:0000256" key="10">
    <source>
        <dbReference type="SAM" id="SignalP"/>
    </source>
</evidence>
<dbReference type="InterPro" id="IPR000531">
    <property type="entry name" value="Beta-barrel_TonB"/>
</dbReference>
<comment type="caution">
    <text evidence="13">The sequence shown here is derived from an EMBL/GenBank/DDBJ whole genome shotgun (WGS) entry which is preliminary data.</text>
</comment>
<dbReference type="PROSITE" id="PS51257">
    <property type="entry name" value="PROKAR_LIPOPROTEIN"/>
    <property type="match status" value="1"/>
</dbReference>
<dbReference type="Pfam" id="PF00593">
    <property type="entry name" value="TonB_dep_Rec_b-barrel"/>
    <property type="match status" value="1"/>
</dbReference>
<feature type="domain" description="TonB-dependent receptor-like beta-barrel" evidence="11">
    <location>
        <begin position="214"/>
        <end position="640"/>
    </location>
</feature>
<keyword evidence="3 8" id="KW-1134">Transmembrane beta strand</keyword>
<dbReference type="InterPro" id="IPR036942">
    <property type="entry name" value="Beta-barrel_TonB_sf"/>
</dbReference>
<keyword evidence="10" id="KW-0732">Signal</keyword>
<proteinExistence type="inferred from homology"/>
<keyword evidence="6 8" id="KW-0472">Membrane</keyword>
<accession>A0ABU4RZ53</accession>
<dbReference type="RefSeq" id="WP_302721825.1">
    <property type="nucleotide sequence ID" value="NZ_JAULRU010000418.1"/>
</dbReference>
<dbReference type="PANTHER" id="PTHR30069:SF36">
    <property type="entry name" value="BLL6948 PROTEIN"/>
    <property type="match status" value="1"/>
</dbReference>
<reference evidence="13 14" key="1">
    <citation type="submission" date="2023-11" db="EMBL/GenBank/DDBJ databases">
        <title>Gilvimarinus fulvus sp. nov., isolated from the surface of Kelp.</title>
        <authorList>
            <person name="Sun Y.Y."/>
            <person name="Gong Y."/>
            <person name="Du Z.J."/>
        </authorList>
    </citation>
    <scope>NUCLEOTIDE SEQUENCE [LARGE SCALE GENOMIC DNA]</scope>
    <source>
        <strain evidence="13 14">SDUM040013</strain>
    </source>
</reference>
<keyword evidence="7 8" id="KW-0998">Cell outer membrane</keyword>
<evidence type="ECO:0000256" key="8">
    <source>
        <dbReference type="PROSITE-ProRule" id="PRU01360"/>
    </source>
</evidence>
<feature type="chain" id="PRO_5045647213" evidence="10">
    <location>
        <begin position="24"/>
        <end position="685"/>
    </location>
</feature>
<keyword evidence="4 8" id="KW-0812">Transmembrane</keyword>
<dbReference type="PANTHER" id="PTHR30069">
    <property type="entry name" value="TONB-DEPENDENT OUTER MEMBRANE RECEPTOR"/>
    <property type="match status" value="1"/>
</dbReference>
<keyword evidence="13" id="KW-0675">Receptor</keyword>
<keyword evidence="2 8" id="KW-0813">Transport</keyword>
<evidence type="ECO:0000256" key="7">
    <source>
        <dbReference type="ARBA" id="ARBA00023237"/>
    </source>
</evidence>
<evidence type="ECO:0000256" key="6">
    <source>
        <dbReference type="ARBA" id="ARBA00023136"/>
    </source>
</evidence>
<evidence type="ECO:0000256" key="4">
    <source>
        <dbReference type="ARBA" id="ARBA00022692"/>
    </source>
</evidence>
<dbReference type="PROSITE" id="PS52016">
    <property type="entry name" value="TONB_DEPENDENT_REC_3"/>
    <property type="match status" value="1"/>
</dbReference>
<protein>
    <submittedName>
        <fullName evidence="13">TonB-dependent receptor</fullName>
    </submittedName>
</protein>
<feature type="signal peptide" evidence="10">
    <location>
        <begin position="1"/>
        <end position="23"/>
    </location>
</feature>
<organism evidence="13 14">
    <name type="scientific">Gilvimarinus gilvus</name>
    <dbReference type="NCBI Taxonomy" id="3058038"/>
    <lineage>
        <taxon>Bacteria</taxon>
        <taxon>Pseudomonadati</taxon>
        <taxon>Pseudomonadota</taxon>
        <taxon>Gammaproteobacteria</taxon>
        <taxon>Cellvibrionales</taxon>
        <taxon>Cellvibrionaceae</taxon>
        <taxon>Gilvimarinus</taxon>
    </lineage>
</organism>
<comment type="subcellular location">
    <subcellularLocation>
        <location evidence="1 8">Cell outer membrane</location>
        <topology evidence="1 8">Multi-pass membrane protein</topology>
    </subcellularLocation>
</comment>
<evidence type="ECO:0000259" key="12">
    <source>
        <dbReference type="Pfam" id="PF07715"/>
    </source>
</evidence>
<dbReference type="Proteomes" id="UP001273505">
    <property type="component" value="Unassembled WGS sequence"/>
</dbReference>
<dbReference type="Gene3D" id="2.170.130.10">
    <property type="entry name" value="TonB-dependent receptor, plug domain"/>
    <property type="match status" value="1"/>
</dbReference>
<dbReference type="SUPFAM" id="SSF56935">
    <property type="entry name" value="Porins"/>
    <property type="match status" value="1"/>
</dbReference>
<evidence type="ECO:0000256" key="2">
    <source>
        <dbReference type="ARBA" id="ARBA00022448"/>
    </source>
</evidence>
<dbReference type="Gene3D" id="2.40.170.20">
    <property type="entry name" value="TonB-dependent receptor, beta-barrel domain"/>
    <property type="match status" value="1"/>
</dbReference>
<sequence>MKRASLASAGLIGSCLVTPLLHAHPVIEEVNVTGRHQNLIGESVSASEGVVSQDDIDVRALLRVGEVLELVPGMVVTQHSGTGKANQYFLRGFNLDHGTDFSTEYNGMPVNMRSHGHGQGYTDLNFIIPELVKTLHYQKGPYYADVGDFSGAGAASITPMTKRDQGRLKLTVGEYDYQRLLASDSLSNGNSDLLWAIEYTQYQGPWSDIDEDLGKLNVQLNGTHSLDHGTVSWGIMSYDNEWNSADQIPDRAVSSGFIDEYGSIDLSTGGQSHRHSINVAYDSERLHASAYAIDYGMNLWSNFTYRLDNPEHGDQFEQVDDRRIYGGELSVSAHTKFLQRDMENRWGLQIRLDDIGEVGLYNTDNRQRRGVVRSDAIDEFSSALFWENNIAWSDSFSTVLGARYDYYTFDVSDRVGVNSSEVNLSSNSGSASDDIVSLKASAIWRISTQWETYLSAGSGFHSNDARVTTITIDPSDGSAIDSVNPLVRSKGAEFGLRGFLGDKINLSAALWTLELDSELLFVGDAGNTEASAASARSGVELTAYYRIDNVWTLDVEYAYTNARFDDEQPGRYIPGAVEDVVQLGISANLNNGLFGSVRARYFGPRPLTETGDQSSQSTSIVNIRAGYQFSNVTLALDVLNALDSTDHDIDYYYASQLAGEFAPVEDRHFHPLEPRNVRVSLELAF</sequence>
<dbReference type="InterPro" id="IPR012910">
    <property type="entry name" value="Plug_dom"/>
</dbReference>
<name>A0ABU4RZ53_9GAMM</name>
<dbReference type="EMBL" id="JAXAFO010000017">
    <property type="protein sequence ID" value="MDX6849934.1"/>
    <property type="molecule type" value="Genomic_DNA"/>
</dbReference>
<dbReference type="InterPro" id="IPR039426">
    <property type="entry name" value="TonB-dep_rcpt-like"/>
</dbReference>
<dbReference type="InterPro" id="IPR037066">
    <property type="entry name" value="Plug_dom_sf"/>
</dbReference>
<evidence type="ECO:0000256" key="5">
    <source>
        <dbReference type="ARBA" id="ARBA00023077"/>
    </source>
</evidence>
<dbReference type="Pfam" id="PF07715">
    <property type="entry name" value="Plug"/>
    <property type="match status" value="1"/>
</dbReference>
<evidence type="ECO:0000256" key="1">
    <source>
        <dbReference type="ARBA" id="ARBA00004571"/>
    </source>
</evidence>
<feature type="domain" description="TonB-dependent receptor plug" evidence="12">
    <location>
        <begin position="43"/>
        <end position="153"/>
    </location>
</feature>
<evidence type="ECO:0000256" key="9">
    <source>
        <dbReference type="RuleBase" id="RU003357"/>
    </source>
</evidence>
<evidence type="ECO:0000313" key="14">
    <source>
        <dbReference type="Proteomes" id="UP001273505"/>
    </source>
</evidence>